<dbReference type="Pfam" id="PF06271">
    <property type="entry name" value="RDD"/>
    <property type="match status" value="1"/>
</dbReference>
<accession>A0A3A1UYL7</accession>
<evidence type="ECO:0000256" key="2">
    <source>
        <dbReference type="ARBA" id="ARBA00022692"/>
    </source>
</evidence>
<sequence length="132" mass="14910">MQQRLVAILLDHVVGTLMFGILFFAVNMNSFIHPTDSNAMIPFESFNTVLGFGILYYLLKDLYKGRSIGKRIMGLVVTDENNNEAIPGAIRLITRNITVLIWPIELITLILMRRRIGDLIAKTNVNAVVYSK</sequence>
<evidence type="ECO:0000313" key="7">
    <source>
        <dbReference type="EMBL" id="RIX52786.1"/>
    </source>
</evidence>
<keyword evidence="4 5" id="KW-0472">Membrane</keyword>
<comment type="subcellular location">
    <subcellularLocation>
        <location evidence="1">Membrane</location>
        <topology evidence="1">Multi-pass membrane protein</topology>
    </subcellularLocation>
</comment>
<evidence type="ECO:0000313" key="8">
    <source>
        <dbReference type="Proteomes" id="UP000266482"/>
    </source>
</evidence>
<name>A0A3A1UYL7_9BACL</name>
<dbReference type="InterPro" id="IPR010432">
    <property type="entry name" value="RDD"/>
</dbReference>
<comment type="caution">
    <text evidence="7">The sequence shown here is derived from an EMBL/GenBank/DDBJ whole genome shotgun (WGS) entry which is preliminary data.</text>
</comment>
<evidence type="ECO:0000256" key="3">
    <source>
        <dbReference type="ARBA" id="ARBA00022989"/>
    </source>
</evidence>
<feature type="domain" description="RDD" evidence="6">
    <location>
        <begin position="3"/>
        <end position="110"/>
    </location>
</feature>
<keyword evidence="2 5" id="KW-0812">Transmembrane</keyword>
<dbReference type="OrthoDB" id="9814143at2"/>
<dbReference type="AlphaFoldDB" id="A0A3A1UYL7"/>
<evidence type="ECO:0000256" key="5">
    <source>
        <dbReference type="SAM" id="Phobius"/>
    </source>
</evidence>
<protein>
    <recommendedName>
        <fullName evidence="6">RDD domain-containing protein</fullName>
    </recommendedName>
</protein>
<keyword evidence="8" id="KW-1185">Reference proteome</keyword>
<evidence type="ECO:0000259" key="6">
    <source>
        <dbReference type="Pfam" id="PF06271"/>
    </source>
</evidence>
<gene>
    <name evidence="7" type="ORF">D3P08_12340</name>
</gene>
<dbReference type="RefSeq" id="WP_119599994.1">
    <property type="nucleotide sequence ID" value="NZ_QXQA01000006.1"/>
</dbReference>
<organism evidence="7 8">
    <name type="scientific">Paenibacillus nanensis</name>
    <dbReference type="NCBI Taxonomy" id="393251"/>
    <lineage>
        <taxon>Bacteria</taxon>
        <taxon>Bacillati</taxon>
        <taxon>Bacillota</taxon>
        <taxon>Bacilli</taxon>
        <taxon>Bacillales</taxon>
        <taxon>Paenibacillaceae</taxon>
        <taxon>Paenibacillus</taxon>
    </lineage>
</organism>
<reference evidence="7 8" key="1">
    <citation type="submission" date="2018-09" db="EMBL/GenBank/DDBJ databases">
        <title>Paenibacillus aracenensis nov. sp. isolated from a cave in southern Spain.</title>
        <authorList>
            <person name="Jurado V."/>
            <person name="Gutierrez-Patricio S."/>
            <person name="Gonzalez-Pimentel J.L."/>
            <person name="Miller A.Z."/>
            <person name="Laiz L."/>
            <person name="Saiz-Jimenez C."/>
        </authorList>
    </citation>
    <scope>NUCLEOTIDE SEQUENCE [LARGE SCALE GENOMIC DNA]</scope>
    <source>
        <strain evidence="7 8">DSM 22867</strain>
    </source>
</reference>
<evidence type="ECO:0000256" key="4">
    <source>
        <dbReference type="ARBA" id="ARBA00023136"/>
    </source>
</evidence>
<dbReference type="Proteomes" id="UP000266482">
    <property type="component" value="Unassembled WGS sequence"/>
</dbReference>
<dbReference type="EMBL" id="QXQA01000006">
    <property type="protein sequence ID" value="RIX52786.1"/>
    <property type="molecule type" value="Genomic_DNA"/>
</dbReference>
<proteinExistence type="predicted"/>
<keyword evidence="3 5" id="KW-1133">Transmembrane helix</keyword>
<feature type="transmembrane region" description="Helical" evidence="5">
    <location>
        <begin position="7"/>
        <end position="27"/>
    </location>
</feature>
<dbReference type="GO" id="GO:0016020">
    <property type="term" value="C:membrane"/>
    <property type="evidence" value="ECO:0007669"/>
    <property type="project" value="UniProtKB-SubCell"/>
</dbReference>
<evidence type="ECO:0000256" key="1">
    <source>
        <dbReference type="ARBA" id="ARBA00004141"/>
    </source>
</evidence>
<feature type="transmembrane region" description="Helical" evidence="5">
    <location>
        <begin position="39"/>
        <end position="59"/>
    </location>
</feature>